<dbReference type="Pfam" id="PF12728">
    <property type="entry name" value="HTH_17"/>
    <property type="match status" value="1"/>
</dbReference>
<dbReference type="EMBL" id="FUWM01000006">
    <property type="protein sequence ID" value="SJZ40295.1"/>
    <property type="molecule type" value="Genomic_DNA"/>
</dbReference>
<dbReference type="NCBIfam" id="TIGR01764">
    <property type="entry name" value="excise"/>
    <property type="match status" value="1"/>
</dbReference>
<dbReference type="Proteomes" id="UP000190625">
    <property type="component" value="Unassembled WGS sequence"/>
</dbReference>
<dbReference type="OrthoDB" id="26294at2"/>
<dbReference type="STRING" id="142842.SAMN02745118_00721"/>
<dbReference type="InterPro" id="IPR010093">
    <property type="entry name" value="SinI_DNA-bd"/>
</dbReference>
<evidence type="ECO:0000313" key="2">
    <source>
        <dbReference type="EMBL" id="SJZ40295.1"/>
    </source>
</evidence>
<reference evidence="3" key="1">
    <citation type="submission" date="2017-02" db="EMBL/GenBank/DDBJ databases">
        <authorList>
            <person name="Varghese N."/>
            <person name="Submissions S."/>
        </authorList>
    </citation>
    <scope>NUCLEOTIDE SEQUENCE [LARGE SCALE GENOMIC DNA]</scope>
    <source>
        <strain evidence="3">ATCC BAA-73</strain>
    </source>
</reference>
<keyword evidence="3" id="KW-1185">Reference proteome</keyword>
<dbReference type="AlphaFoldDB" id="A0A1T4KD75"/>
<dbReference type="InterPro" id="IPR041657">
    <property type="entry name" value="HTH_17"/>
</dbReference>
<evidence type="ECO:0000259" key="1">
    <source>
        <dbReference type="Pfam" id="PF12728"/>
    </source>
</evidence>
<organism evidence="2 3">
    <name type="scientific">Selenihalanaerobacter shriftii</name>
    <dbReference type="NCBI Taxonomy" id="142842"/>
    <lineage>
        <taxon>Bacteria</taxon>
        <taxon>Bacillati</taxon>
        <taxon>Bacillota</taxon>
        <taxon>Clostridia</taxon>
        <taxon>Halanaerobiales</taxon>
        <taxon>Halobacteroidaceae</taxon>
        <taxon>Selenihalanaerobacter</taxon>
    </lineage>
</organism>
<dbReference type="RefSeq" id="WP_078809222.1">
    <property type="nucleotide sequence ID" value="NZ_FUWM01000006.1"/>
</dbReference>
<name>A0A1T4KD75_9FIRM</name>
<sequence length="117" mass="13117">MSYGVGLDYLTVEKVAELLVVKSEVIEGYLYAGELPGIKTGEEWRIEVEDLKEFITGLMADQEKEKEFKQHQPQEVAIDWTLDECGNCGELGIINKESHPFCSSDCQEVADLGFQAL</sequence>
<protein>
    <submittedName>
        <fullName evidence="2">DNA binding domain-containing protein, excisionase family</fullName>
    </submittedName>
</protein>
<gene>
    <name evidence="2" type="ORF">SAMN02745118_00721</name>
</gene>
<evidence type="ECO:0000313" key="3">
    <source>
        <dbReference type="Proteomes" id="UP000190625"/>
    </source>
</evidence>
<dbReference type="GO" id="GO:0003677">
    <property type="term" value="F:DNA binding"/>
    <property type="evidence" value="ECO:0007669"/>
    <property type="project" value="InterPro"/>
</dbReference>
<accession>A0A1T4KD75</accession>
<feature type="domain" description="Helix-turn-helix" evidence="1">
    <location>
        <begin position="9"/>
        <end position="56"/>
    </location>
</feature>
<proteinExistence type="predicted"/>